<dbReference type="EMBL" id="JBBPBN010000048">
    <property type="protein sequence ID" value="KAK8993913.1"/>
    <property type="molecule type" value="Genomic_DNA"/>
</dbReference>
<feature type="transmembrane region" description="Helical" evidence="1">
    <location>
        <begin position="60"/>
        <end position="81"/>
    </location>
</feature>
<comment type="caution">
    <text evidence="2">The sequence shown here is derived from an EMBL/GenBank/DDBJ whole genome shotgun (WGS) entry which is preliminary data.</text>
</comment>
<name>A0ABR2PZQ1_9ROSI</name>
<keyword evidence="3" id="KW-1185">Reference proteome</keyword>
<evidence type="ECO:0000313" key="2">
    <source>
        <dbReference type="EMBL" id="KAK8993913.1"/>
    </source>
</evidence>
<evidence type="ECO:0000313" key="3">
    <source>
        <dbReference type="Proteomes" id="UP001396334"/>
    </source>
</evidence>
<keyword evidence="1" id="KW-1133">Transmembrane helix</keyword>
<keyword evidence="1" id="KW-0472">Membrane</keyword>
<reference evidence="2 3" key="1">
    <citation type="journal article" date="2024" name="G3 (Bethesda)">
        <title>Genome assembly of Hibiscus sabdariffa L. provides insights into metabolisms of medicinal natural products.</title>
        <authorList>
            <person name="Kim T."/>
        </authorList>
    </citation>
    <scope>NUCLEOTIDE SEQUENCE [LARGE SCALE GENOMIC DNA]</scope>
    <source>
        <strain evidence="2">TK-2024</strain>
        <tissue evidence="2">Old leaves</tissue>
    </source>
</reference>
<accession>A0ABR2PZQ1</accession>
<evidence type="ECO:0000256" key="1">
    <source>
        <dbReference type="SAM" id="Phobius"/>
    </source>
</evidence>
<protein>
    <submittedName>
        <fullName evidence="2">Uncharacterized protein</fullName>
    </submittedName>
</protein>
<gene>
    <name evidence="2" type="ORF">V6N11_008126</name>
</gene>
<dbReference type="Proteomes" id="UP001396334">
    <property type="component" value="Unassembled WGS sequence"/>
</dbReference>
<keyword evidence="1" id="KW-0812">Transmembrane</keyword>
<sequence length="100" mass="11367">MFALCLQVMVRLLGFSLHQMILARFRQRKTGDLEHQLSFLFSLPLVTYFRSSTVTSQWSLVAFLLTSEVLVEGLCWVLVLLSGDGDLSGFIPDLFCFVVF</sequence>
<organism evidence="2 3">
    <name type="scientific">Hibiscus sabdariffa</name>
    <name type="common">roselle</name>
    <dbReference type="NCBI Taxonomy" id="183260"/>
    <lineage>
        <taxon>Eukaryota</taxon>
        <taxon>Viridiplantae</taxon>
        <taxon>Streptophyta</taxon>
        <taxon>Embryophyta</taxon>
        <taxon>Tracheophyta</taxon>
        <taxon>Spermatophyta</taxon>
        <taxon>Magnoliopsida</taxon>
        <taxon>eudicotyledons</taxon>
        <taxon>Gunneridae</taxon>
        <taxon>Pentapetalae</taxon>
        <taxon>rosids</taxon>
        <taxon>malvids</taxon>
        <taxon>Malvales</taxon>
        <taxon>Malvaceae</taxon>
        <taxon>Malvoideae</taxon>
        <taxon>Hibiscus</taxon>
    </lineage>
</organism>
<proteinExistence type="predicted"/>